<proteinExistence type="predicted"/>
<accession>A0A7S0RDW6</accession>
<gene>
    <name evidence="1" type="ORF">CLEI1391_LOCUS6448</name>
</gene>
<organism evidence="1">
    <name type="scientific">Chlamydomonas leiostraca</name>
    <dbReference type="NCBI Taxonomy" id="1034604"/>
    <lineage>
        <taxon>Eukaryota</taxon>
        <taxon>Viridiplantae</taxon>
        <taxon>Chlorophyta</taxon>
        <taxon>core chlorophytes</taxon>
        <taxon>Chlorophyceae</taxon>
        <taxon>CS clade</taxon>
        <taxon>Chlamydomonadales</taxon>
        <taxon>Chlamydomonadaceae</taxon>
        <taxon>Chlamydomonas</taxon>
    </lineage>
</organism>
<evidence type="ECO:0000313" key="1">
    <source>
        <dbReference type="EMBL" id="CAD8674627.1"/>
    </source>
</evidence>
<dbReference type="EMBL" id="HBFB01011412">
    <property type="protein sequence ID" value="CAD8674627.1"/>
    <property type="molecule type" value="Transcribed_RNA"/>
</dbReference>
<protein>
    <submittedName>
        <fullName evidence="1">Uncharacterized protein</fullName>
    </submittedName>
</protein>
<dbReference type="AlphaFoldDB" id="A0A7S0RDW6"/>
<sequence length="191" mass="20189">MGGVEERSKVEHAPAMVKAQWKAGRVAQSASMRATAWCECTVWPRPCPNVPAALEAACLDGELGRQLVGRAHGTALAAPEPPVCVQHGAVLMGAGGCYALPAGIWQVASKHPMGDAARPRASTCSARTASIQCKASCHSLAVAAPRVAGWCGYHHLGGWVCARRSCLLTERTSHHHITHSKWLPFAHVCCS</sequence>
<name>A0A7S0RDW6_9CHLO</name>
<reference evidence="1" key="1">
    <citation type="submission" date="2021-01" db="EMBL/GenBank/DDBJ databases">
        <authorList>
            <person name="Corre E."/>
            <person name="Pelletier E."/>
            <person name="Niang G."/>
            <person name="Scheremetjew M."/>
            <person name="Finn R."/>
            <person name="Kale V."/>
            <person name="Holt S."/>
            <person name="Cochrane G."/>
            <person name="Meng A."/>
            <person name="Brown T."/>
            <person name="Cohen L."/>
        </authorList>
    </citation>
    <scope>NUCLEOTIDE SEQUENCE</scope>
    <source>
        <strain evidence="1">SAG 11-49</strain>
    </source>
</reference>